<dbReference type="EMBL" id="AP014685">
    <property type="protein sequence ID" value="BAR63009.1"/>
    <property type="molecule type" value="Genomic_DNA"/>
</dbReference>
<proteinExistence type="predicted"/>
<sequence length="48" mass="4852">MPGFAQASQSSGDTSPIDGTASSVISVDAIVPKIVHCSSDFKRAGTEV</sequence>
<protein>
    <submittedName>
        <fullName evidence="1">Uncharacterized protein</fullName>
    </submittedName>
</protein>
<evidence type="ECO:0000313" key="2">
    <source>
        <dbReference type="Proteomes" id="UP000063308"/>
    </source>
</evidence>
<name>A0A0E4G166_9BRAD</name>
<reference evidence="1 2" key="1">
    <citation type="submission" date="2014-11" db="EMBL/GenBank/DDBJ databases">
        <title>Symbiosis island explosion on the genome of extra-slow-growing strains of soybean bradyrhizobia with massive insertion sequences.</title>
        <authorList>
            <person name="Iida T."/>
            <person name="Minamisawa K."/>
        </authorList>
    </citation>
    <scope>NUCLEOTIDE SEQUENCE [LARGE SCALE GENOMIC DNA]</scope>
    <source>
        <strain evidence="1 2">NK6</strain>
    </source>
</reference>
<evidence type="ECO:0000313" key="1">
    <source>
        <dbReference type="EMBL" id="BAR63009.1"/>
    </source>
</evidence>
<dbReference type="Proteomes" id="UP000063308">
    <property type="component" value="Chromosome"/>
</dbReference>
<accession>A0A0E4G166</accession>
<gene>
    <name evidence="1" type="ORF">NK6_9875</name>
</gene>
<dbReference type="AlphaFoldDB" id="A0A0E4G166"/>
<organism evidence="1 2">
    <name type="scientific">Bradyrhizobium diazoefficiens</name>
    <dbReference type="NCBI Taxonomy" id="1355477"/>
    <lineage>
        <taxon>Bacteria</taxon>
        <taxon>Pseudomonadati</taxon>
        <taxon>Pseudomonadota</taxon>
        <taxon>Alphaproteobacteria</taxon>
        <taxon>Hyphomicrobiales</taxon>
        <taxon>Nitrobacteraceae</taxon>
        <taxon>Bradyrhizobium</taxon>
    </lineage>
</organism>